<name>A0A2U8W566_9HYPH</name>
<dbReference type="Proteomes" id="UP000245926">
    <property type="component" value="Chromosome"/>
</dbReference>
<dbReference type="InterPro" id="IPR037424">
    <property type="entry name" value="NocR_PBP2"/>
</dbReference>
<reference evidence="7" key="1">
    <citation type="submission" date="2018-05" db="EMBL/GenBank/DDBJ databases">
        <title>Complete Genome Sequence of Methylobacterium sp. 17SD2-17.</title>
        <authorList>
            <person name="Srinivasan S."/>
        </authorList>
    </citation>
    <scope>NUCLEOTIDE SEQUENCE [LARGE SCALE GENOMIC DNA]</scope>
    <source>
        <strain evidence="7">17SD2-17</strain>
    </source>
</reference>
<comment type="similarity">
    <text evidence="1">Belongs to the LysR transcriptional regulatory family.</text>
</comment>
<accession>A0A2U8W566</accession>
<dbReference type="Gene3D" id="1.10.10.10">
    <property type="entry name" value="Winged helix-like DNA-binding domain superfamily/Winged helix DNA-binding domain"/>
    <property type="match status" value="1"/>
</dbReference>
<dbReference type="SUPFAM" id="SSF53850">
    <property type="entry name" value="Periplasmic binding protein-like II"/>
    <property type="match status" value="1"/>
</dbReference>
<dbReference type="GO" id="GO:0043565">
    <property type="term" value="F:sequence-specific DNA binding"/>
    <property type="evidence" value="ECO:0007669"/>
    <property type="project" value="TreeGrafter"/>
</dbReference>
<dbReference type="GO" id="GO:0010628">
    <property type="term" value="P:positive regulation of gene expression"/>
    <property type="evidence" value="ECO:0007669"/>
    <property type="project" value="TreeGrafter"/>
</dbReference>
<dbReference type="OrthoDB" id="8479870at2"/>
<evidence type="ECO:0000256" key="2">
    <source>
        <dbReference type="ARBA" id="ARBA00023015"/>
    </source>
</evidence>
<keyword evidence="7" id="KW-1185">Reference proteome</keyword>
<dbReference type="InterPro" id="IPR036390">
    <property type="entry name" value="WH_DNA-bd_sf"/>
</dbReference>
<keyword evidence="3" id="KW-0238">DNA-binding</keyword>
<evidence type="ECO:0000256" key="3">
    <source>
        <dbReference type="ARBA" id="ARBA00023125"/>
    </source>
</evidence>
<dbReference type="PRINTS" id="PR00039">
    <property type="entry name" value="HTHLYSR"/>
</dbReference>
<sequence>MLSPAHLDLFRAVLRHGGMTRAAAALGIGQPHVSRAIAQLEADLGFRLFVRGHGSAVPTREGEAFAREVEQTYAGLDHLRHAARQIRELGTGPLRVACQPSLAARLLPRAVRRLGAERPGVRIAVHVPSPDTIWSWAASGQCDLGLVRPRSGYASVTAEPFLTVDAVCALPRRHPLAAKRTITVQDLAGEPLIGGTPGVFQEAVEERFARAGIEPRFALTAQYTAARCGLVAEGLGLAIVDPVPARELGSLPIVLRAFAPRLPIETLLVRPAGRPPGTLAERLVVHLNAERDALLSGG</sequence>
<protein>
    <submittedName>
        <fullName evidence="6">LysR family transcriptional regulator</fullName>
    </submittedName>
</protein>
<evidence type="ECO:0000313" key="6">
    <source>
        <dbReference type="EMBL" id="AWN40640.1"/>
    </source>
</evidence>
<dbReference type="PROSITE" id="PS50931">
    <property type="entry name" value="HTH_LYSR"/>
    <property type="match status" value="1"/>
</dbReference>
<evidence type="ECO:0000256" key="1">
    <source>
        <dbReference type="ARBA" id="ARBA00009437"/>
    </source>
</evidence>
<dbReference type="Gene3D" id="3.40.190.290">
    <property type="match status" value="1"/>
</dbReference>
<dbReference type="EMBL" id="CP029550">
    <property type="protein sequence ID" value="AWN40640.1"/>
    <property type="molecule type" value="Genomic_DNA"/>
</dbReference>
<dbReference type="PANTHER" id="PTHR30427">
    <property type="entry name" value="TRANSCRIPTIONAL ACTIVATOR PROTEIN LYSR"/>
    <property type="match status" value="1"/>
</dbReference>
<dbReference type="Pfam" id="PF03466">
    <property type="entry name" value="LysR_substrate"/>
    <property type="match status" value="1"/>
</dbReference>
<evidence type="ECO:0000313" key="7">
    <source>
        <dbReference type="Proteomes" id="UP000245926"/>
    </source>
</evidence>
<dbReference type="SUPFAM" id="SSF46785">
    <property type="entry name" value="Winged helix' DNA-binding domain"/>
    <property type="match status" value="1"/>
</dbReference>
<evidence type="ECO:0000259" key="5">
    <source>
        <dbReference type="PROSITE" id="PS50931"/>
    </source>
</evidence>
<keyword evidence="2" id="KW-0805">Transcription regulation</keyword>
<proteinExistence type="inferred from homology"/>
<dbReference type="InterPro" id="IPR005119">
    <property type="entry name" value="LysR_subst-bd"/>
</dbReference>
<dbReference type="CDD" id="cd08415">
    <property type="entry name" value="PBP2_LysR_opines_like"/>
    <property type="match status" value="1"/>
</dbReference>
<dbReference type="KEGG" id="mets:DK389_09005"/>
<dbReference type="RefSeq" id="WP_109888958.1">
    <property type="nucleotide sequence ID" value="NZ_CP029550.1"/>
</dbReference>
<dbReference type="Pfam" id="PF00126">
    <property type="entry name" value="HTH_1"/>
    <property type="match status" value="1"/>
</dbReference>
<dbReference type="PANTHER" id="PTHR30427:SF1">
    <property type="entry name" value="TRANSCRIPTIONAL ACTIVATOR PROTEIN LYSR"/>
    <property type="match status" value="1"/>
</dbReference>
<feature type="domain" description="HTH lysR-type" evidence="5">
    <location>
        <begin position="2"/>
        <end position="59"/>
    </location>
</feature>
<keyword evidence="4" id="KW-0804">Transcription</keyword>
<dbReference type="GO" id="GO:0009089">
    <property type="term" value="P:lysine biosynthetic process via diaminopimelate"/>
    <property type="evidence" value="ECO:0007669"/>
    <property type="project" value="TreeGrafter"/>
</dbReference>
<organism evidence="6 7">
    <name type="scientific">Methylobacterium durans</name>
    <dbReference type="NCBI Taxonomy" id="2202825"/>
    <lineage>
        <taxon>Bacteria</taxon>
        <taxon>Pseudomonadati</taxon>
        <taxon>Pseudomonadota</taxon>
        <taxon>Alphaproteobacteria</taxon>
        <taxon>Hyphomicrobiales</taxon>
        <taxon>Methylobacteriaceae</taxon>
        <taxon>Methylobacterium</taxon>
    </lineage>
</organism>
<dbReference type="AlphaFoldDB" id="A0A2U8W566"/>
<dbReference type="InterPro" id="IPR036388">
    <property type="entry name" value="WH-like_DNA-bd_sf"/>
</dbReference>
<evidence type="ECO:0000256" key="4">
    <source>
        <dbReference type="ARBA" id="ARBA00023163"/>
    </source>
</evidence>
<dbReference type="GO" id="GO:0003700">
    <property type="term" value="F:DNA-binding transcription factor activity"/>
    <property type="evidence" value="ECO:0007669"/>
    <property type="project" value="InterPro"/>
</dbReference>
<dbReference type="InterPro" id="IPR000847">
    <property type="entry name" value="LysR_HTH_N"/>
</dbReference>
<gene>
    <name evidence="6" type="ORF">DK389_09005</name>
</gene>